<accession>A0A0G8F5F3</accession>
<dbReference type="Proteomes" id="UP000035214">
    <property type="component" value="Unassembled WGS sequence"/>
</dbReference>
<dbReference type="GO" id="GO:0003677">
    <property type="term" value="F:DNA binding"/>
    <property type="evidence" value="ECO:0007669"/>
    <property type="project" value="UniProtKB-KW"/>
</dbReference>
<dbReference type="Gene3D" id="3.40.50.1360">
    <property type="match status" value="1"/>
</dbReference>
<evidence type="ECO:0000256" key="4">
    <source>
        <dbReference type="ARBA" id="ARBA00023163"/>
    </source>
</evidence>
<dbReference type="InterPro" id="IPR036388">
    <property type="entry name" value="WH-like_DNA-bd_sf"/>
</dbReference>
<dbReference type="PANTHER" id="PTHR34294">
    <property type="entry name" value="TRANSCRIPTIONAL REGULATOR-RELATED"/>
    <property type="match status" value="1"/>
</dbReference>
<dbReference type="Gene3D" id="1.10.10.10">
    <property type="entry name" value="Winged helix-like DNA-binding domain superfamily/Winged helix DNA-binding domain"/>
    <property type="match status" value="1"/>
</dbReference>
<gene>
    <name evidence="6" type="ORF">B4077_2961</name>
</gene>
<evidence type="ECO:0000256" key="3">
    <source>
        <dbReference type="ARBA" id="ARBA00023125"/>
    </source>
</evidence>
<dbReference type="SUPFAM" id="SSF100950">
    <property type="entry name" value="NagB/RpiA/CoA transferase-like"/>
    <property type="match status" value="1"/>
</dbReference>
<feature type="domain" description="Sugar-binding" evidence="5">
    <location>
        <begin position="68"/>
        <end position="310"/>
    </location>
</feature>
<evidence type="ECO:0000313" key="7">
    <source>
        <dbReference type="Proteomes" id="UP000035214"/>
    </source>
</evidence>
<evidence type="ECO:0000313" key="6">
    <source>
        <dbReference type="EMBL" id="KLA31640.1"/>
    </source>
</evidence>
<organism evidence="6 7">
    <name type="scientific">Bacillus cereus</name>
    <dbReference type="NCBI Taxonomy" id="1396"/>
    <lineage>
        <taxon>Bacteria</taxon>
        <taxon>Bacillati</taxon>
        <taxon>Bacillota</taxon>
        <taxon>Bacilli</taxon>
        <taxon>Bacillales</taxon>
        <taxon>Bacillaceae</taxon>
        <taxon>Bacillus</taxon>
        <taxon>Bacillus cereus group</taxon>
    </lineage>
</organism>
<dbReference type="InterPro" id="IPR037171">
    <property type="entry name" value="NagB/RpiA_transferase-like"/>
</dbReference>
<dbReference type="PANTHER" id="PTHR34294:SF1">
    <property type="entry name" value="TRANSCRIPTIONAL REGULATOR LSRR"/>
    <property type="match status" value="1"/>
</dbReference>
<dbReference type="AlphaFoldDB" id="A0A0G8F5F3"/>
<reference evidence="6 7" key="1">
    <citation type="submission" date="2015-04" db="EMBL/GenBank/DDBJ databases">
        <title>Draft Genome Sequences of Eight Spore-Forming Food Isolates of Bacillus cereus Genome sequencing.</title>
        <authorList>
            <person name="Krawcyk A.O."/>
            <person name="de Jong A."/>
            <person name="Eijlander R.T."/>
            <person name="Berendsen E.M."/>
            <person name="Holsappel S."/>
            <person name="Wells-Bennik M."/>
            <person name="Kuipers O.P."/>
        </authorList>
    </citation>
    <scope>NUCLEOTIDE SEQUENCE [LARGE SCALE GENOMIC DNA]</scope>
    <source>
        <strain evidence="6 7">B4077</strain>
    </source>
</reference>
<keyword evidence="3" id="KW-0238">DNA-binding</keyword>
<proteinExistence type="inferred from homology"/>
<evidence type="ECO:0000256" key="2">
    <source>
        <dbReference type="ARBA" id="ARBA00023015"/>
    </source>
</evidence>
<keyword evidence="4" id="KW-0804">Transcription</keyword>
<evidence type="ECO:0000259" key="5">
    <source>
        <dbReference type="Pfam" id="PF04198"/>
    </source>
</evidence>
<dbReference type="PATRIC" id="fig|1396.428.peg.1784"/>
<dbReference type="InterPro" id="IPR007324">
    <property type="entry name" value="Sugar-bd_dom_put"/>
</dbReference>
<sequence length="316" mass="35351">MKGMTRMTQLNFEENLLTKVAWYYYKDQLTQQEIASLLHISRNKVVRLLDKARSEGIVTFHVKGTGLHCLSIERDLMKKFHLKDAFIIPTPINNYHASLGKAAAQYLETQLQQGDLLGIGWGETISKMLENIHFETSINLSIVTLTGGVNHYLPRKQNYLHYMQGDLHIIPTPFLASTTEMAQRILSEPSVKDMLHVASLAHTAVVGIGGISQDATIVKEEKLTLREMTYIRSQNGAGDILGQFYNTNGDLLKLPHHHRLIGTPLSILRKMKHVVGVAGGIEKIDAIYGALKGKFIHTLITDEETALSLLRKDGDC</sequence>
<keyword evidence="2" id="KW-0805">Transcription regulation</keyword>
<comment type="similarity">
    <text evidence="1">Belongs to the SorC transcriptional regulatory family.</text>
</comment>
<protein>
    <recommendedName>
        <fullName evidence="5">Sugar-binding domain-containing protein</fullName>
    </recommendedName>
</protein>
<dbReference type="InterPro" id="IPR051054">
    <property type="entry name" value="SorC_transcr_regulators"/>
</dbReference>
<comment type="caution">
    <text evidence="6">The sequence shown here is derived from an EMBL/GenBank/DDBJ whole genome shotgun (WGS) entry which is preliminary data.</text>
</comment>
<dbReference type="FunFam" id="3.40.50.1360:FF:000032">
    <property type="entry name" value="Deoxyribonucleoside regulator"/>
    <property type="match status" value="1"/>
</dbReference>
<dbReference type="GO" id="GO:0030246">
    <property type="term" value="F:carbohydrate binding"/>
    <property type="evidence" value="ECO:0007669"/>
    <property type="project" value="InterPro"/>
</dbReference>
<dbReference type="EMBL" id="LCYI01000011">
    <property type="protein sequence ID" value="KLA31640.1"/>
    <property type="molecule type" value="Genomic_DNA"/>
</dbReference>
<name>A0A0G8F5F3_BACCE</name>
<evidence type="ECO:0000256" key="1">
    <source>
        <dbReference type="ARBA" id="ARBA00010466"/>
    </source>
</evidence>
<dbReference type="Pfam" id="PF04198">
    <property type="entry name" value="Sugar-bind"/>
    <property type="match status" value="1"/>
</dbReference>